<dbReference type="Pfam" id="PF00534">
    <property type="entry name" value="Glycos_transf_1"/>
    <property type="match status" value="1"/>
</dbReference>
<dbReference type="InterPro" id="IPR001296">
    <property type="entry name" value="Glyco_trans_1"/>
</dbReference>
<evidence type="ECO:0000313" key="4">
    <source>
        <dbReference type="EMBL" id="OGK24526.1"/>
    </source>
</evidence>
<dbReference type="EMBL" id="MFZM01000006">
    <property type="protein sequence ID" value="OGK24526.1"/>
    <property type="molecule type" value="Genomic_DNA"/>
</dbReference>
<dbReference type="PANTHER" id="PTHR46401:SF2">
    <property type="entry name" value="GLYCOSYLTRANSFERASE WBBK-RELATED"/>
    <property type="match status" value="1"/>
</dbReference>
<proteinExistence type="predicted"/>
<dbReference type="Gene3D" id="3.40.50.2000">
    <property type="entry name" value="Glycogen Phosphorylase B"/>
    <property type="match status" value="2"/>
</dbReference>
<dbReference type="GO" id="GO:0009103">
    <property type="term" value="P:lipopolysaccharide biosynthetic process"/>
    <property type="evidence" value="ECO:0007669"/>
    <property type="project" value="TreeGrafter"/>
</dbReference>
<reference evidence="4 5" key="1">
    <citation type="journal article" date="2016" name="Nat. Commun.">
        <title>Thousands of microbial genomes shed light on interconnected biogeochemical processes in an aquifer system.</title>
        <authorList>
            <person name="Anantharaman K."/>
            <person name="Brown C.T."/>
            <person name="Hug L.A."/>
            <person name="Sharon I."/>
            <person name="Castelle C.J."/>
            <person name="Probst A.J."/>
            <person name="Thomas B.C."/>
            <person name="Singh A."/>
            <person name="Wilkins M.J."/>
            <person name="Karaoz U."/>
            <person name="Brodie E.L."/>
            <person name="Williams K.H."/>
            <person name="Hubbard S.S."/>
            <person name="Banfield J.F."/>
        </authorList>
    </citation>
    <scope>NUCLEOTIDE SEQUENCE [LARGE SCALE GENOMIC DNA]</scope>
</reference>
<evidence type="ECO:0000313" key="5">
    <source>
        <dbReference type="Proteomes" id="UP000177159"/>
    </source>
</evidence>
<sequence>MKTRVLMFGWEFPPYNSGGLGVACHGLTKALVSQDITITFVLPKRMGLKGDIPHILFADDDILNIHQIDTLLYPYITSSKYIDERQSIKGGYGKNLFDEVYRYALHARRIAQQEQFDIIHAHEWLSFPAGLAAKSVSGKPLIVHVHATEYDRSGGNINPMVFNIEWEALQKADEIIAVSEYTKQIIIDQYGISPNKITVVHNGVTPFDDNRQPLIDKPFSLAELKQSGAKIVLFVGRLTLQKGPDYFLQAAKKVLEFEPNTYFLIAGSGDMERELIEKTAQLGISDKVFFTGFLRGEDLKKVYRSADLFVLSSVSEPFGITTLESMINGTPVLVSKQSGVAGALQHALKVDFWDIDEMANKMLAVLMYRPLMQSLSENGYQEAQKFTWQQAAEKCIRIYERLVKN</sequence>
<gene>
    <name evidence="4" type="ORF">A3C24_03185</name>
</gene>
<feature type="domain" description="Glycosyl transferase family 1" evidence="2">
    <location>
        <begin position="224"/>
        <end position="381"/>
    </location>
</feature>
<dbReference type="Pfam" id="PF13439">
    <property type="entry name" value="Glyco_transf_4"/>
    <property type="match status" value="1"/>
</dbReference>
<feature type="domain" description="Glycosyltransferase subfamily 4-like N-terminal" evidence="3">
    <location>
        <begin position="18"/>
        <end position="204"/>
    </location>
</feature>
<dbReference type="InterPro" id="IPR028098">
    <property type="entry name" value="Glyco_trans_4-like_N"/>
</dbReference>
<dbReference type="PROSITE" id="PS51257">
    <property type="entry name" value="PROKAR_LIPOPROTEIN"/>
    <property type="match status" value="1"/>
</dbReference>
<dbReference type="CDD" id="cd03801">
    <property type="entry name" value="GT4_PimA-like"/>
    <property type="match status" value="1"/>
</dbReference>
<dbReference type="PANTHER" id="PTHR46401">
    <property type="entry name" value="GLYCOSYLTRANSFERASE WBBK-RELATED"/>
    <property type="match status" value="1"/>
</dbReference>
<dbReference type="SUPFAM" id="SSF53756">
    <property type="entry name" value="UDP-Glycosyltransferase/glycogen phosphorylase"/>
    <property type="match status" value="1"/>
</dbReference>
<evidence type="ECO:0000259" key="3">
    <source>
        <dbReference type="Pfam" id="PF13439"/>
    </source>
</evidence>
<accession>A0A1F7H102</accession>
<dbReference type="AlphaFoldDB" id="A0A1F7H102"/>
<evidence type="ECO:0000256" key="1">
    <source>
        <dbReference type="ARBA" id="ARBA00022679"/>
    </source>
</evidence>
<organism evidence="4 5">
    <name type="scientific">Candidatus Roizmanbacteria bacterium RIFCSPHIGHO2_02_FULL_37_24</name>
    <dbReference type="NCBI Taxonomy" id="1802037"/>
    <lineage>
        <taxon>Bacteria</taxon>
        <taxon>Candidatus Roizmaniibacteriota</taxon>
    </lineage>
</organism>
<evidence type="ECO:0008006" key="6">
    <source>
        <dbReference type="Google" id="ProtNLM"/>
    </source>
</evidence>
<comment type="caution">
    <text evidence="4">The sequence shown here is derived from an EMBL/GenBank/DDBJ whole genome shotgun (WGS) entry which is preliminary data.</text>
</comment>
<evidence type="ECO:0000259" key="2">
    <source>
        <dbReference type="Pfam" id="PF00534"/>
    </source>
</evidence>
<protein>
    <recommendedName>
        <fullName evidence="6">4-alpha-glucanotransferase</fullName>
    </recommendedName>
</protein>
<dbReference type="GO" id="GO:0016757">
    <property type="term" value="F:glycosyltransferase activity"/>
    <property type="evidence" value="ECO:0007669"/>
    <property type="project" value="InterPro"/>
</dbReference>
<dbReference type="Proteomes" id="UP000177159">
    <property type="component" value="Unassembled WGS sequence"/>
</dbReference>
<keyword evidence="1" id="KW-0808">Transferase</keyword>
<name>A0A1F7H102_9BACT</name>